<evidence type="ECO:0000256" key="2">
    <source>
        <dbReference type="ARBA" id="ARBA00007935"/>
    </source>
</evidence>
<dbReference type="InterPro" id="IPR037294">
    <property type="entry name" value="ABC_BtuC-like"/>
</dbReference>
<keyword evidence="7 8" id="KW-0472">Membrane</keyword>
<comment type="subcellular location">
    <subcellularLocation>
        <location evidence="1">Cell membrane</location>
        <topology evidence="1">Multi-pass membrane protein</topology>
    </subcellularLocation>
</comment>
<feature type="transmembrane region" description="Helical" evidence="8">
    <location>
        <begin position="281"/>
        <end position="302"/>
    </location>
</feature>
<dbReference type="PANTHER" id="PTHR30472">
    <property type="entry name" value="FERRIC ENTEROBACTIN TRANSPORT SYSTEM PERMEASE PROTEIN"/>
    <property type="match status" value="1"/>
</dbReference>
<evidence type="ECO:0000256" key="5">
    <source>
        <dbReference type="ARBA" id="ARBA00022692"/>
    </source>
</evidence>
<keyword evidence="6 8" id="KW-1133">Transmembrane helix</keyword>
<dbReference type="RefSeq" id="WP_245815561.1">
    <property type="nucleotide sequence ID" value="NZ_FQVL01000004.1"/>
</dbReference>
<evidence type="ECO:0000313" key="10">
    <source>
        <dbReference type="Proteomes" id="UP000184476"/>
    </source>
</evidence>
<dbReference type="FunFam" id="1.10.3470.10:FF:000001">
    <property type="entry name" value="Vitamin B12 ABC transporter permease BtuC"/>
    <property type="match status" value="1"/>
</dbReference>
<dbReference type="AlphaFoldDB" id="A0A1M4X6W1"/>
<feature type="transmembrane region" description="Helical" evidence="8">
    <location>
        <begin position="242"/>
        <end position="269"/>
    </location>
</feature>
<keyword evidence="4" id="KW-1003">Cell membrane</keyword>
<name>A0A1M4X6W1_9BACL</name>
<feature type="transmembrane region" description="Helical" evidence="8">
    <location>
        <begin position="199"/>
        <end position="221"/>
    </location>
</feature>
<organism evidence="9 10">
    <name type="scientific">Seinonella peptonophila</name>
    <dbReference type="NCBI Taxonomy" id="112248"/>
    <lineage>
        <taxon>Bacteria</taxon>
        <taxon>Bacillati</taxon>
        <taxon>Bacillota</taxon>
        <taxon>Bacilli</taxon>
        <taxon>Bacillales</taxon>
        <taxon>Thermoactinomycetaceae</taxon>
        <taxon>Seinonella</taxon>
    </lineage>
</organism>
<comment type="similarity">
    <text evidence="2">Belongs to the binding-protein-dependent transport system permease family. FecCD subfamily.</text>
</comment>
<evidence type="ECO:0000256" key="6">
    <source>
        <dbReference type="ARBA" id="ARBA00022989"/>
    </source>
</evidence>
<dbReference type="GO" id="GO:0033214">
    <property type="term" value="P:siderophore-iron import into cell"/>
    <property type="evidence" value="ECO:0007669"/>
    <property type="project" value="TreeGrafter"/>
</dbReference>
<dbReference type="SUPFAM" id="SSF81345">
    <property type="entry name" value="ABC transporter involved in vitamin B12 uptake, BtuC"/>
    <property type="match status" value="1"/>
</dbReference>
<feature type="transmembrane region" description="Helical" evidence="8">
    <location>
        <begin position="155"/>
        <end position="179"/>
    </location>
</feature>
<sequence>MVSMETNKRARGLVVLLISSVLLLLSFVFSISVGAANIDFTTVWKTIFQFGSPSDEVRSIIMEVRLPRQIAAILVGAALAVGGAIMQGITRNPLAEPGLLGLNAGAGFALALIFTFIPAVGYLGKMGAAFVGAAFGAILVYRLGSVRVNASPVRLILTGAIVHFFLLALAEGTAILFRISQDISFWYIGRITGVNWVQIEYIAPVVLLGIFIALIYSRHLTILSLNEEVAKGLGQDTTVTKIILMGVVLMLAGVSVAVAGMITFVGLVIPHMVRYLVGVDYRWVIPCSAFLGSLFMIIADTIGRIISAPYETPVGAIISLIGVPYFIFLARRGSKTT</sequence>
<evidence type="ECO:0000256" key="4">
    <source>
        <dbReference type="ARBA" id="ARBA00022475"/>
    </source>
</evidence>
<dbReference type="GO" id="GO:0022857">
    <property type="term" value="F:transmembrane transporter activity"/>
    <property type="evidence" value="ECO:0007669"/>
    <property type="project" value="InterPro"/>
</dbReference>
<evidence type="ECO:0000256" key="7">
    <source>
        <dbReference type="ARBA" id="ARBA00023136"/>
    </source>
</evidence>
<gene>
    <name evidence="9" type="ORF">SAMN05444392_104161</name>
</gene>
<dbReference type="STRING" id="112248.SAMN05444392_104161"/>
<proteinExistence type="inferred from homology"/>
<evidence type="ECO:0000256" key="8">
    <source>
        <dbReference type="SAM" id="Phobius"/>
    </source>
</evidence>
<keyword evidence="3" id="KW-0813">Transport</keyword>
<dbReference type="Pfam" id="PF01032">
    <property type="entry name" value="FecCD"/>
    <property type="match status" value="1"/>
</dbReference>
<dbReference type="Proteomes" id="UP000184476">
    <property type="component" value="Unassembled WGS sequence"/>
</dbReference>
<evidence type="ECO:0000313" key="9">
    <source>
        <dbReference type="EMBL" id="SHE89240.1"/>
    </source>
</evidence>
<dbReference type="InterPro" id="IPR000522">
    <property type="entry name" value="ABC_transptr_permease_BtuC"/>
</dbReference>
<feature type="transmembrane region" description="Helical" evidence="8">
    <location>
        <begin position="314"/>
        <end position="331"/>
    </location>
</feature>
<feature type="transmembrane region" description="Helical" evidence="8">
    <location>
        <begin position="69"/>
        <end position="86"/>
    </location>
</feature>
<dbReference type="Gene3D" id="1.10.3470.10">
    <property type="entry name" value="ABC transporter involved in vitamin B12 uptake, BtuC"/>
    <property type="match status" value="1"/>
</dbReference>
<protein>
    <submittedName>
        <fullName evidence="9">Iron complex transport system permease protein</fullName>
    </submittedName>
</protein>
<accession>A0A1M4X6W1</accession>
<dbReference type="PANTHER" id="PTHR30472:SF58">
    <property type="entry name" value="IRON(3+)-HYDROXAMATE IMPORT SYSTEM PERMEASE PROTEIN FHUB"/>
    <property type="match status" value="1"/>
</dbReference>
<reference evidence="9" key="1">
    <citation type="submission" date="2016-11" db="EMBL/GenBank/DDBJ databases">
        <authorList>
            <person name="Jaros S."/>
            <person name="Januszkiewicz K."/>
            <person name="Wedrychowicz H."/>
        </authorList>
    </citation>
    <scope>NUCLEOTIDE SEQUENCE [LARGE SCALE GENOMIC DNA]</scope>
    <source>
        <strain evidence="9">DSM 44666</strain>
    </source>
</reference>
<keyword evidence="5 8" id="KW-0812">Transmembrane</keyword>
<feature type="transmembrane region" description="Helical" evidence="8">
    <location>
        <begin position="98"/>
        <end position="120"/>
    </location>
</feature>
<dbReference type="GO" id="GO:0005886">
    <property type="term" value="C:plasma membrane"/>
    <property type="evidence" value="ECO:0007669"/>
    <property type="project" value="UniProtKB-SubCell"/>
</dbReference>
<feature type="transmembrane region" description="Helical" evidence="8">
    <location>
        <begin position="126"/>
        <end position="143"/>
    </location>
</feature>
<evidence type="ECO:0000256" key="3">
    <source>
        <dbReference type="ARBA" id="ARBA00022448"/>
    </source>
</evidence>
<dbReference type="CDD" id="cd06550">
    <property type="entry name" value="TM_ABC_iron-siderophores_like"/>
    <property type="match status" value="1"/>
</dbReference>
<evidence type="ECO:0000256" key="1">
    <source>
        <dbReference type="ARBA" id="ARBA00004651"/>
    </source>
</evidence>
<keyword evidence="10" id="KW-1185">Reference proteome</keyword>
<dbReference type="EMBL" id="FQVL01000004">
    <property type="protein sequence ID" value="SHE89240.1"/>
    <property type="molecule type" value="Genomic_DNA"/>
</dbReference>